<comment type="caution">
    <text evidence="1">The sequence shown here is derived from an EMBL/GenBank/DDBJ whole genome shotgun (WGS) entry which is preliminary data.</text>
</comment>
<dbReference type="RefSeq" id="WP_170036569.1">
    <property type="nucleotide sequence ID" value="NZ_JABDTL010000002.1"/>
</dbReference>
<keyword evidence="2" id="KW-1185">Reference proteome</keyword>
<sequence length="128" mass="13767">MAAPLPESVRQLIGEHVDSAELLEILLYLHRNPGQSYTAEALSPAVYTVPAAALLRLESLVHSGFAASDGAANPSYRYAPSTPALDRRVDELAAAYAANRIAVIQSIFEKPKSSAQSMADAFRLRRDG</sequence>
<gene>
    <name evidence="1" type="ORF">HNQ61_004027</name>
</gene>
<proteinExistence type="predicted"/>
<accession>A0A841H2I0</accession>
<protein>
    <submittedName>
        <fullName evidence="1">Uncharacterized protein</fullName>
    </submittedName>
</protein>
<dbReference type="EMBL" id="JACHIA010000014">
    <property type="protein sequence ID" value="MBB6072365.1"/>
    <property type="molecule type" value="Genomic_DNA"/>
</dbReference>
<evidence type="ECO:0000313" key="2">
    <source>
        <dbReference type="Proteomes" id="UP000582837"/>
    </source>
</evidence>
<reference evidence="1 2" key="1">
    <citation type="submission" date="2020-08" db="EMBL/GenBank/DDBJ databases">
        <title>Genomic Encyclopedia of Type Strains, Phase IV (KMG-IV): sequencing the most valuable type-strain genomes for metagenomic binning, comparative biology and taxonomic classification.</title>
        <authorList>
            <person name="Goeker M."/>
        </authorList>
    </citation>
    <scope>NUCLEOTIDE SEQUENCE [LARGE SCALE GENOMIC DNA]</scope>
    <source>
        <strain evidence="1 2">DSM 29007</strain>
    </source>
</reference>
<evidence type="ECO:0000313" key="1">
    <source>
        <dbReference type="EMBL" id="MBB6072365.1"/>
    </source>
</evidence>
<organism evidence="1 2">
    <name type="scientific">Longimicrobium terrae</name>
    <dbReference type="NCBI Taxonomy" id="1639882"/>
    <lineage>
        <taxon>Bacteria</taxon>
        <taxon>Pseudomonadati</taxon>
        <taxon>Gemmatimonadota</taxon>
        <taxon>Longimicrobiia</taxon>
        <taxon>Longimicrobiales</taxon>
        <taxon>Longimicrobiaceae</taxon>
        <taxon>Longimicrobium</taxon>
    </lineage>
</organism>
<dbReference type="Proteomes" id="UP000582837">
    <property type="component" value="Unassembled WGS sequence"/>
</dbReference>
<dbReference type="AlphaFoldDB" id="A0A841H2I0"/>
<name>A0A841H2I0_9BACT</name>